<dbReference type="PROSITE" id="PS51704">
    <property type="entry name" value="GP_PDE"/>
    <property type="match status" value="1"/>
</dbReference>
<reference evidence="3" key="1">
    <citation type="journal article" date="2017" name="Proc. Natl. Acad. Sci. U.S.A.">
        <title>Simulation of Deepwater Horizon oil plume reveals substrate specialization within a complex community of hydrocarbon degraders.</title>
        <authorList>
            <person name="Hu P."/>
            <person name="Dubinsky E.A."/>
            <person name="Probst A.J."/>
            <person name="Wang J."/>
            <person name="Sieber C.M.K."/>
            <person name="Tom L.M."/>
            <person name="Gardinali P."/>
            <person name="Banfield J.F."/>
            <person name="Atlas R.M."/>
            <person name="Andersen G.L."/>
        </authorList>
    </citation>
    <scope>NUCLEOTIDE SEQUENCE [LARGE SCALE GENOMIC DNA]</scope>
</reference>
<protein>
    <recommendedName>
        <fullName evidence="1">GP-PDE domain-containing protein</fullName>
    </recommendedName>
</protein>
<dbReference type="Pfam" id="PF03009">
    <property type="entry name" value="GDPD"/>
    <property type="match status" value="1"/>
</dbReference>
<evidence type="ECO:0000313" key="3">
    <source>
        <dbReference type="Proteomes" id="UP000227088"/>
    </source>
</evidence>
<dbReference type="SUPFAM" id="SSF51695">
    <property type="entry name" value="PLC-like phosphodiesterases"/>
    <property type="match status" value="1"/>
</dbReference>
<organism evidence="2 3">
    <name type="scientific">Oleispira antarctica</name>
    <dbReference type="NCBI Taxonomy" id="188908"/>
    <lineage>
        <taxon>Bacteria</taxon>
        <taxon>Pseudomonadati</taxon>
        <taxon>Pseudomonadota</taxon>
        <taxon>Gammaproteobacteria</taxon>
        <taxon>Oceanospirillales</taxon>
        <taxon>Oceanospirillaceae</taxon>
        <taxon>Oleispira</taxon>
    </lineage>
</organism>
<dbReference type="PANTHER" id="PTHR46211">
    <property type="entry name" value="GLYCEROPHOSPHORYL DIESTER PHOSPHODIESTERASE"/>
    <property type="match status" value="1"/>
</dbReference>
<dbReference type="InterPro" id="IPR030395">
    <property type="entry name" value="GP_PDE_dom"/>
</dbReference>
<dbReference type="AlphaFoldDB" id="A0A1Y5HEW4"/>
<dbReference type="InterPro" id="IPR017946">
    <property type="entry name" value="PLC-like_Pdiesterase_TIM-brl"/>
</dbReference>
<dbReference type="GO" id="GO:0008081">
    <property type="term" value="F:phosphoric diester hydrolase activity"/>
    <property type="evidence" value="ECO:0007669"/>
    <property type="project" value="InterPro"/>
</dbReference>
<comment type="caution">
    <text evidence="2">The sequence shown here is derived from an EMBL/GenBank/DDBJ whole genome shotgun (WGS) entry which is preliminary data.</text>
</comment>
<sequence length="258" mass="28700">MLPAYSYLPKVIAHRGSSGQAPENTLASLHLAGQQGIKWVEIDVMLSADGIPVIFHDDYLARTSNGEGLIHKTPLQDLQKLDAGSWKDEKYAEQRIPTLHEAIEVIAQYKMGLNLELKPCEGLEEETTSASIDILKRFWPKDLPLLLSSFNYFSLTSARALWPEIQLGYNVSAIPHAWQSRLETLDCAGLHIHQSFFNKELVTEIKAAGYKVLAFTINNESLALDLYAQGLDAVFSDFPLQIQKAISQHNPLKSLAAS</sequence>
<dbReference type="GO" id="GO:0006629">
    <property type="term" value="P:lipid metabolic process"/>
    <property type="evidence" value="ECO:0007669"/>
    <property type="project" value="InterPro"/>
</dbReference>
<name>A0A1Y5HEW4_OLEAN</name>
<feature type="domain" description="GP-PDE" evidence="1">
    <location>
        <begin position="9"/>
        <end position="246"/>
    </location>
</feature>
<dbReference type="PANTHER" id="PTHR46211:SF1">
    <property type="entry name" value="GLYCEROPHOSPHODIESTER PHOSPHODIESTERASE, CYTOPLASMIC"/>
    <property type="match status" value="1"/>
</dbReference>
<dbReference type="Gene3D" id="3.20.20.190">
    <property type="entry name" value="Phosphatidylinositol (PI) phosphodiesterase"/>
    <property type="match status" value="1"/>
</dbReference>
<gene>
    <name evidence="2" type="ORF">A9R00_12975</name>
</gene>
<evidence type="ECO:0000313" key="2">
    <source>
        <dbReference type="EMBL" id="OUS33662.1"/>
    </source>
</evidence>
<dbReference type="EMBL" id="MABE01000742">
    <property type="protein sequence ID" value="OUS33662.1"/>
    <property type="molecule type" value="Genomic_DNA"/>
</dbReference>
<proteinExistence type="predicted"/>
<accession>A0A1Y5HEW4</accession>
<dbReference type="Proteomes" id="UP000227088">
    <property type="component" value="Unassembled WGS sequence"/>
</dbReference>
<evidence type="ECO:0000259" key="1">
    <source>
        <dbReference type="PROSITE" id="PS51704"/>
    </source>
</evidence>